<dbReference type="PANTHER" id="PTHR11412">
    <property type="entry name" value="MACROGLOBULIN / COMPLEMENT"/>
    <property type="match status" value="1"/>
</dbReference>
<dbReference type="SMART" id="SM01360">
    <property type="entry name" value="A2M"/>
    <property type="match status" value="1"/>
</dbReference>
<dbReference type="Pfam" id="PF00207">
    <property type="entry name" value="A2M"/>
    <property type="match status" value="1"/>
</dbReference>
<dbReference type="InterPro" id="IPR011625">
    <property type="entry name" value="A2M_N_BRD"/>
</dbReference>
<feature type="domain" description="Alpha-2-macroglobulin bait region" evidence="3">
    <location>
        <begin position="246"/>
        <end position="374"/>
    </location>
</feature>
<gene>
    <name evidence="5" type="primary">Mug1</name>
    <name evidence="5" type="ORF">Tcan_14037</name>
</gene>
<evidence type="ECO:0000313" key="6">
    <source>
        <dbReference type="Proteomes" id="UP000031036"/>
    </source>
</evidence>
<comment type="caution">
    <text evidence="5">The sequence shown here is derived from an EMBL/GenBank/DDBJ whole genome shotgun (WGS) entry which is preliminary data.</text>
</comment>
<dbReference type="OMA" id="IDMVCWD"/>
<protein>
    <submittedName>
        <fullName evidence="5">Murinoglobulin-1</fullName>
    </submittedName>
</protein>
<accession>A0A0B2VHU2</accession>
<dbReference type="SMART" id="SM01359">
    <property type="entry name" value="A2M_N_2"/>
    <property type="match status" value="1"/>
</dbReference>
<dbReference type="STRING" id="6265.A0A0B2VHU2"/>
<keyword evidence="1" id="KW-0732">Signal</keyword>
<dbReference type="Pfam" id="PF07703">
    <property type="entry name" value="A2M_BRD"/>
    <property type="match status" value="1"/>
</dbReference>
<proteinExistence type="predicted"/>
<evidence type="ECO:0000256" key="2">
    <source>
        <dbReference type="ARBA" id="ARBA00022966"/>
    </source>
</evidence>
<evidence type="ECO:0000313" key="5">
    <source>
        <dbReference type="EMBL" id="KHN80570.1"/>
    </source>
</evidence>
<dbReference type="OrthoDB" id="9998011at2759"/>
<evidence type="ECO:0000259" key="3">
    <source>
        <dbReference type="SMART" id="SM01359"/>
    </source>
</evidence>
<dbReference type="InterPro" id="IPR001599">
    <property type="entry name" value="Macroglobln_a2"/>
</dbReference>
<dbReference type="EMBL" id="JPKZ01001707">
    <property type="protein sequence ID" value="KHN80570.1"/>
    <property type="molecule type" value="Genomic_DNA"/>
</dbReference>
<dbReference type="GO" id="GO:0004866">
    <property type="term" value="F:endopeptidase inhibitor activity"/>
    <property type="evidence" value="ECO:0007669"/>
    <property type="project" value="InterPro"/>
</dbReference>
<reference evidence="5 6" key="1">
    <citation type="submission" date="2014-11" db="EMBL/GenBank/DDBJ databases">
        <title>Genetic blueprint of the zoonotic pathogen Toxocara canis.</title>
        <authorList>
            <person name="Zhu X.-Q."/>
            <person name="Korhonen P.K."/>
            <person name="Cai H."/>
            <person name="Young N.D."/>
            <person name="Nejsum P."/>
            <person name="von Samson-Himmelstjerna G."/>
            <person name="Boag P.R."/>
            <person name="Tan P."/>
            <person name="Li Q."/>
            <person name="Min J."/>
            <person name="Yang Y."/>
            <person name="Wang X."/>
            <person name="Fang X."/>
            <person name="Hall R.S."/>
            <person name="Hofmann A."/>
            <person name="Sternberg P.W."/>
            <person name="Jex A.R."/>
            <person name="Gasser R.B."/>
        </authorList>
    </citation>
    <scope>NUCLEOTIDE SEQUENCE [LARGE SCALE GENOMIC DNA]</scope>
    <source>
        <strain evidence="5">PN_DK_2014</strain>
    </source>
</reference>
<name>A0A0B2VHU2_TOXCA</name>
<keyword evidence="6" id="KW-1185">Reference proteome</keyword>
<dbReference type="InterPro" id="IPR050473">
    <property type="entry name" value="A2M/Complement_sys"/>
</dbReference>
<evidence type="ECO:0000259" key="4">
    <source>
        <dbReference type="SMART" id="SM01360"/>
    </source>
</evidence>
<dbReference type="PANTHER" id="PTHR11412:SF136">
    <property type="entry name" value="CD109 ANTIGEN"/>
    <property type="match status" value="1"/>
</dbReference>
<evidence type="ECO:0000256" key="1">
    <source>
        <dbReference type="ARBA" id="ARBA00022729"/>
    </source>
</evidence>
<organism evidence="5 6">
    <name type="scientific">Toxocara canis</name>
    <name type="common">Canine roundworm</name>
    <dbReference type="NCBI Taxonomy" id="6265"/>
    <lineage>
        <taxon>Eukaryota</taxon>
        <taxon>Metazoa</taxon>
        <taxon>Ecdysozoa</taxon>
        <taxon>Nematoda</taxon>
        <taxon>Chromadorea</taxon>
        <taxon>Rhabditida</taxon>
        <taxon>Spirurina</taxon>
        <taxon>Ascaridomorpha</taxon>
        <taxon>Ascaridoidea</taxon>
        <taxon>Toxocaridae</taxon>
        <taxon>Toxocara</taxon>
    </lineage>
</organism>
<keyword evidence="2" id="KW-0882">Thioester bond</keyword>
<sequence>MSIIHVRNLVAVFLFQLDEEKKKRFLVNGYWSERVNVSACLESGEDRAFTVSAEVREWGAGSRVEGRADADTHLPGFELIPLRPGFKSNSAQPILILARASHGQIQSENINLAIETTCVCTERKRTRTPVLSEGTVGSVFALSLNSSIACRALIIQARASHGQIQSENINLAIETTCVCTERKRTRTPVLSEGTVGSVFALSLNSSIACRALIIQARRKIASRYSRRVMLILPSFDGSAAFNFNWISVNLPRSATFMVGDKFRAYVPAESASKLNYLVVCNGVSIAMAGRARDDGLISFELTAHMVRQCLLYVFSIDEDVRTDMLLFFVERRCPYSMSVSKSTIAPGETIDVSLFGAPNGLATLSAIDERMFALSEALSSTSSVRCWDLSFFNKPELKDDQARLINFLDAKTLTDSFEDSCREAGALLLQYLKECPRMEDSPSLVSNQCLQTMVLACSHTLPPTSSTVCDRNSDSCESVKLAGMAVQFQRVFVQRPLERMRGRLSDPKAVKREKKPPLRIREIFPEVWLFDDFSLGREGRKEVKLNSPDSVTQWAISSSLWASGDVDACSPKAATITSAKDLFINVDLPNHVYVNETITARVTVNAGNVEEEKLGHITSAKDLFINVDLPNHVYVNETITARVTVNAGNVDEEKLYSVCLTGLQRHVCGDIGVEGHRGQPTYTRVGVSPNRKTATKTFTLRFLSVGESEVIFKLKDEDSYPGKYHCDVGKVYDMVKMKVTIAKRAETEEHFKRIILNSEKPLNRLTRSPEEEYILLEGDSSTPTRDIIEYSEFRPPSSPRQLHTNVRINLADTETVHSFAVELSKFLPTEVEEGSSGVVSRTAMRDKRAVGRESFLTDVLKSLSSTLYQFKALHFHDVQPTFRKIEYYEGQIGSLMSELLTFSDCRGSEPCAFSLYRNPQQFSDRSVFLSTLSTSLLCEANADERIVCPTLKYLFTIMEMLPLNEIDDNSLNEIDFKTNEDRIWFLTAMLNQLSADCRIYQCLSDNDEVDLQRNDKAWIRLRRSFLNLSTNVLADVRTIAALAFMAPKTTADIMRIKMYTTIQEGTLPYWTAGSATDGSLLGKLRSKYNDLLGRRSIKSGDVLVNSLGVLAFVTRGIQPAYRIVEFDSLVDWIDEQLGSQRGASTALETYFANRALYEYRSCKRSPVANEPQIVTVQCSTCKTSTYNVSDTAILFYLPTSVRNLTLITEGHSKIRVGLRLLAAKRQRLRRELDLEDYYPVTISVVQHKASAGALRQEVCLRMETAMIDSLEITHGLFTGFTTTPSHFRILPNSTSKGVRLASPVVVSSYAAHFVLANLKAKVDLCYELGSIEPRNRYQPDRLAPVAITARHASFDVIGQALITHVDRSKRSNIDESVETVCWQGTCSCAEATCTVRCAQCKGIDKPRLKAELCAINSFGAAVEVKSVREELLHGARYMVIGISLEHWKHFTNNTIAKPDMMEVWLRTCNYRCVKPQPGDNYYFGGNIVGIVVDHTAKQVILSFFKLPFSSSHYVLREEDRWEKAVDECGHLFSHLFTITSCA</sequence>
<dbReference type="Gene3D" id="2.20.130.20">
    <property type="match status" value="1"/>
</dbReference>
<feature type="domain" description="Alpha-2-macroglobulin" evidence="4">
    <location>
        <begin position="527"/>
        <end position="619"/>
    </location>
</feature>
<dbReference type="Proteomes" id="UP000031036">
    <property type="component" value="Unassembled WGS sequence"/>
</dbReference>